<dbReference type="EMBL" id="APJZ01000001">
    <property type="protein sequence ID" value="EOD42791.1"/>
    <property type="molecule type" value="Genomic_DNA"/>
</dbReference>
<evidence type="ECO:0000259" key="6">
    <source>
        <dbReference type="PROSITE" id="PS51684"/>
    </source>
</evidence>
<evidence type="ECO:0000313" key="7">
    <source>
        <dbReference type="EMBL" id="EOD42791.1"/>
    </source>
</evidence>
<dbReference type="PANTHER" id="PTHR23245:SF36">
    <property type="entry name" value="TRNA (GUANINE(37)-N1)-METHYLTRANSFERASE"/>
    <property type="match status" value="1"/>
</dbReference>
<comment type="caution">
    <text evidence="7">The sequence shown here is derived from an EMBL/GenBank/DDBJ whole genome shotgun (WGS) entry which is preliminary data.</text>
</comment>
<proteinExistence type="predicted"/>
<dbReference type="AlphaFoldDB" id="R1G3T0"/>
<feature type="domain" description="SAM-dependent methyltransferase TRM5/TYW2-type" evidence="6">
    <location>
        <begin position="3"/>
        <end position="312"/>
    </location>
</feature>
<keyword evidence="8" id="KW-1185">Reference proteome</keyword>
<dbReference type="Pfam" id="PF25133">
    <property type="entry name" value="TYW2_N_2"/>
    <property type="match status" value="1"/>
</dbReference>
<evidence type="ECO:0000256" key="3">
    <source>
        <dbReference type="ARBA" id="ARBA00022679"/>
    </source>
</evidence>
<dbReference type="Proteomes" id="UP000053279">
    <property type="component" value="Unassembled WGS sequence"/>
</dbReference>
<dbReference type="GO" id="GO:0005737">
    <property type="term" value="C:cytoplasm"/>
    <property type="evidence" value="ECO:0007669"/>
    <property type="project" value="TreeGrafter"/>
</dbReference>
<sequence>MSYDIVGDIVIIKKPLKYDEEEYVKRILEKHKFIRTILLQETDVLPPYRIPKYKILYGENKTETINVEYGLRFKVDVARCYYSPRLSNERYRIAKQVKENEEVLVMFSGVNVYSIYIAKYSKAKIIYSIELNPFAVKYGLENIKINKVNNVITLLGDVKDVSKYIGYLENGDGIIKNDKEYIKDIIDSELEINNLYIYEYDEIIKNIKYKKLRYISELENLEKFNKKFDRIIMPLPKESHTFLEYAIPLIKDNGIIHLYQFFEEEKIREKAIDLLEKYSNELNFKYEILNILKVGDISPGNYRVCIDFKVIKNKI</sequence>
<dbReference type="InterPro" id="IPR056743">
    <property type="entry name" value="TRM5-TYW2-like_MTfase"/>
</dbReference>
<evidence type="ECO:0000256" key="2">
    <source>
        <dbReference type="ARBA" id="ARBA00022603"/>
    </source>
</evidence>
<gene>
    <name evidence="7" type="ORF">Nst1_130</name>
</gene>
<dbReference type="PROSITE" id="PS51684">
    <property type="entry name" value="SAM_MT_TRM5_TYW2"/>
    <property type="match status" value="1"/>
</dbReference>
<keyword evidence="3 7" id="KW-0808">Transferase</keyword>
<organism evidence="7 8">
    <name type="scientific">Nanobsidianus stetteri</name>
    <dbReference type="NCBI Taxonomy" id="1294122"/>
    <lineage>
        <taxon>Archaea</taxon>
        <taxon>Nanobdellota</taxon>
        <taxon>Candidatus Nanoarchaeia</taxon>
        <taxon>Nanoarchaeales</taxon>
        <taxon>Nanopusillaceae</taxon>
        <taxon>Candidatus Nanobsidianus</taxon>
    </lineage>
</organism>
<accession>R1G3T0</accession>
<keyword evidence="4" id="KW-0949">S-adenosyl-L-methionine</keyword>
<dbReference type="GO" id="GO:0002939">
    <property type="term" value="P:tRNA N1-guanine methylation"/>
    <property type="evidence" value="ECO:0007669"/>
    <property type="project" value="TreeGrafter"/>
</dbReference>
<dbReference type="PATRIC" id="fig|1294122.7.peg.128"/>
<dbReference type="Pfam" id="PF02475">
    <property type="entry name" value="TRM5-TYW2_MTfase"/>
    <property type="match status" value="2"/>
</dbReference>
<dbReference type="Gene3D" id="3.30.300.110">
    <property type="entry name" value="Met-10+ protein-like domains"/>
    <property type="match status" value="1"/>
</dbReference>
<name>R1G3T0_NANST</name>
<dbReference type="Gene3D" id="3.40.50.150">
    <property type="entry name" value="Vaccinia Virus protein VP39"/>
    <property type="match status" value="1"/>
</dbReference>
<protein>
    <submittedName>
        <fullName evidence="7">Wybutosine (YW) biosynthesis enzyme, Trm5 methyltransferase</fullName>
    </submittedName>
</protein>
<evidence type="ECO:0000313" key="8">
    <source>
        <dbReference type="Proteomes" id="UP000053279"/>
    </source>
</evidence>
<dbReference type="InterPro" id="IPR030382">
    <property type="entry name" value="MeTrfase_TRM5/TYW2"/>
</dbReference>
<evidence type="ECO:0000256" key="4">
    <source>
        <dbReference type="ARBA" id="ARBA00022691"/>
    </source>
</evidence>
<dbReference type="PANTHER" id="PTHR23245">
    <property type="entry name" value="TRNA METHYLTRANSFERASE"/>
    <property type="match status" value="1"/>
</dbReference>
<dbReference type="InterPro" id="IPR056744">
    <property type="entry name" value="TRM5/TYW2-like_N"/>
</dbReference>
<dbReference type="InterPro" id="IPR029063">
    <property type="entry name" value="SAM-dependent_MTases_sf"/>
</dbReference>
<evidence type="ECO:0000256" key="5">
    <source>
        <dbReference type="ARBA" id="ARBA00022694"/>
    </source>
</evidence>
<keyword evidence="5" id="KW-0819">tRNA processing</keyword>
<dbReference type="GO" id="GO:0008175">
    <property type="term" value="F:tRNA methyltransferase activity"/>
    <property type="evidence" value="ECO:0007669"/>
    <property type="project" value="TreeGrafter"/>
</dbReference>
<keyword evidence="2 7" id="KW-0489">Methyltransferase</keyword>
<evidence type="ECO:0000256" key="1">
    <source>
        <dbReference type="ARBA" id="ARBA00022490"/>
    </source>
</evidence>
<reference evidence="7 8" key="1">
    <citation type="submission" date="2013-02" db="EMBL/GenBank/DDBJ databases">
        <title>Insights into archaeal evolution and symbiosis from the genomes of a Nanoarchaeon and its crenarchaeal host from Yellowstone National Park.</title>
        <authorList>
            <person name="Podar M."/>
            <person name="Makarova K.S."/>
            <person name="Graham D.E."/>
            <person name="Wolf Y.I."/>
            <person name="Koonin E.V."/>
            <person name="Reysenbach A.-L."/>
        </authorList>
    </citation>
    <scope>NUCLEOTIDE SEQUENCE [LARGE SCALE GENOMIC DNA]</scope>
</reference>
<dbReference type="SUPFAM" id="SSF53335">
    <property type="entry name" value="S-adenosyl-L-methionine-dependent methyltransferases"/>
    <property type="match status" value="1"/>
</dbReference>
<keyword evidence="1" id="KW-0963">Cytoplasm</keyword>